<feature type="compositionally biased region" description="Polar residues" evidence="2">
    <location>
        <begin position="468"/>
        <end position="498"/>
    </location>
</feature>
<dbReference type="SUPFAM" id="SSF144284">
    <property type="entry name" value="Sec2 N-terminal region"/>
    <property type="match status" value="1"/>
</dbReference>
<feature type="domain" description="GDP/GTP exchange factor Sec2 N-terminal" evidence="3">
    <location>
        <begin position="33"/>
        <end position="165"/>
    </location>
</feature>
<dbReference type="Proteomes" id="UP000009328">
    <property type="component" value="Unassembled WGS sequence"/>
</dbReference>
<feature type="compositionally biased region" description="Acidic residues" evidence="2">
    <location>
        <begin position="587"/>
        <end position="598"/>
    </location>
</feature>
<accession>K0KRQ8</accession>
<feature type="compositionally biased region" description="Basic and acidic residues" evidence="2">
    <location>
        <begin position="682"/>
        <end position="705"/>
    </location>
</feature>
<feature type="compositionally biased region" description="Basic and acidic residues" evidence="2">
    <location>
        <begin position="575"/>
        <end position="586"/>
    </location>
</feature>
<feature type="region of interest" description="Disordered" evidence="2">
    <location>
        <begin position="468"/>
        <end position="499"/>
    </location>
</feature>
<evidence type="ECO:0000313" key="4">
    <source>
        <dbReference type="EMBL" id="CCH45781.1"/>
    </source>
</evidence>
<sequence length="715" mass="81295">MSDPIATTDEESNRVSLQVTSLSTQLMELVEKQSKLEEQLLHQKKENAALKKGNQELVSIQESYKSLQTEHEQLLNSNQSIGKKLESETNEKLKAKDEVSKLQSEVEELSASLFDEANKMVSTARKEAHDIQLRNDRLISELKDKDLLLDNLQSQLKELKNVIHERDDDSTNNSIRNSYIDNNNNHNKSSSNLDLSNSSINPQVIYAPIINSIRFDLKFYNEFKKFISDLKYIEQIKDTNTKFLKKLVTDDVEPALRIDSAAGIGWYSKRTLMTAFIEGRVVIEPVSGINETYRINFQSNKINESDVKSNLYTYPAHSPPVAIEHPCAICSEMRNDILEHSRLYTLKVHAPKSKDDLNSSRTASPSPSSPVIAHQYALCSYCLFKVRSACELFAFLRSLKNNVWKLDDEISIRKAWLELTRLRAKLFWSNVGIWDLESNIQQTKIYPGNKDHIYKILSNLESPNYNLNSASTNGTRSTRSSIEQKNSLNDSFGLQTPSADYKASPLIHQVSAEDISSPPSQQQQEPEKHFNDDQSPEPTHPITLKEPAKVLRKPAPTASSERINTSTEIPTIKTTNHETEKEKTSNPEEEDEDEDDATNDFLNDYSQDEDEEESPIKTPKTEGLLIKTERPQDFILNSDEEDSTPIIPKINEFNTKTPTKDDSGFSFSPEDTKLSLNKTPVLKKDEPSEIESSPEKQRRQSKDNETTDDEEFVDA</sequence>
<name>K0KRQ8_WICCF</name>
<dbReference type="Pfam" id="PF06428">
    <property type="entry name" value="Sec2p"/>
    <property type="match status" value="1"/>
</dbReference>
<feature type="compositionally biased region" description="Polar residues" evidence="2">
    <location>
        <begin position="557"/>
        <end position="569"/>
    </location>
</feature>
<feature type="compositionally biased region" description="Low complexity" evidence="2">
    <location>
        <begin position="172"/>
        <end position="194"/>
    </location>
</feature>
<evidence type="ECO:0000259" key="3">
    <source>
        <dbReference type="Pfam" id="PF06428"/>
    </source>
</evidence>
<organism evidence="4 5">
    <name type="scientific">Wickerhamomyces ciferrii (strain ATCC 14091 / BCRC 22168 / CBS 111 / JCM 3599 / NBRC 0793 / NRRL Y-1031 F-60-10)</name>
    <name type="common">Yeast</name>
    <name type="synonym">Pichia ciferrii</name>
    <dbReference type="NCBI Taxonomy" id="1206466"/>
    <lineage>
        <taxon>Eukaryota</taxon>
        <taxon>Fungi</taxon>
        <taxon>Dikarya</taxon>
        <taxon>Ascomycota</taxon>
        <taxon>Saccharomycotina</taxon>
        <taxon>Saccharomycetes</taxon>
        <taxon>Phaffomycetales</taxon>
        <taxon>Wickerhamomycetaceae</taxon>
        <taxon>Wickerhamomyces</taxon>
    </lineage>
</organism>
<dbReference type="AlphaFoldDB" id="K0KRQ8"/>
<dbReference type="PANTHER" id="PTHR14430:SF0">
    <property type="entry name" value="SEC2P DOMAIN-CONTAINING PROTEIN"/>
    <property type="match status" value="1"/>
</dbReference>
<dbReference type="GO" id="GO:0005085">
    <property type="term" value="F:guanyl-nucleotide exchange factor activity"/>
    <property type="evidence" value="ECO:0007669"/>
    <property type="project" value="InterPro"/>
</dbReference>
<feature type="region of interest" description="Disordered" evidence="2">
    <location>
        <begin position="513"/>
        <end position="715"/>
    </location>
</feature>
<feature type="region of interest" description="Disordered" evidence="2">
    <location>
        <begin position="168"/>
        <end position="194"/>
    </location>
</feature>
<dbReference type="eggNOG" id="KOG4324">
    <property type="taxonomic scope" value="Eukaryota"/>
</dbReference>
<proteinExistence type="predicted"/>
<dbReference type="InterPro" id="IPR040351">
    <property type="entry name" value="RAB3IL/RAB3IP/Sec2"/>
</dbReference>
<keyword evidence="1" id="KW-0175">Coiled coil</keyword>
<dbReference type="FunCoup" id="K0KRQ8">
    <property type="interactions" value="223"/>
</dbReference>
<dbReference type="Gene3D" id="6.10.140.910">
    <property type="match status" value="1"/>
</dbReference>
<reference evidence="4 5" key="1">
    <citation type="journal article" date="2012" name="Eukaryot. Cell">
        <title>Draft genome sequence of Wickerhamomyces ciferrii NRRL Y-1031 F-60-10.</title>
        <authorList>
            <person name="Schneider J."/>
            <person name="Andrea H."/>
            <person name="Blom J."/>
            <person name="Jaenicke S."/>
            <person name="Ruckert C."/>
            <person name="Schorsch C."/>
            <person name="Szczepanowski R."/>
            <person name="Farwick M."/>
            <person name="Goesmann A."/>
            <person name="Puhler A."/>
            <person name="Schaffer S."/>
            <person name="Tauch A."/>
            <person name="Kohler T."/>
            <person name="Brinkrolf K."/>
        </authorList>
    </citation>
    <scope>NUCLEOTIDE SEQUENCE [LARGE SCALE GENOMIC DNA]</scope>
    <source>
        <strain evidence="5">ATCC 14091 / BCRC 22168 / CBS 111 / JCM 3599 / NBRC 0793 / NRRL Y-1031 F-60-10</strain>
    </source>
</reference>
<dbReference type="InParanoid" id="K0KRQ8"/>
<comment type="caution">
    <text evidence="4">The sequence shown here is derived from an EMBL/GenBank/DDBJ whole genome shotgun (WGS) entry which is preliminary data.</text>
</comment>
<dbReference type="HOGENOM" id="CLU_386463_0_0_1"/>
<keyword evidence="5" id="KW-1185">Reference proteome</keyword>
<dbReference type="GO" id="GO:0070319">
    <property type="term" value="C:Golgi to plasma membrane transport vesicle"/>
    <property type="evidence" value="ECO:0007669"/>
    <property type="project" value="TreeGrafter"/>
</dbReference>
<feature type="compositionally biased region" description="Acidic residues" evidence="2">
    <location>
        <begin position="706"/>
        <end position="715"/>
    </location>
</feature>
<evidence type="ECO:0000256" key="2">
    <source>
        <dbReference type="SAM" id="MobiDB-lite"/>
    </source>
</evidence>
<dbReference type="CDD" id="cd21044">
    <property type="entry name" value="Rab11BD_RAB3IP_like"/>
    <property type="match status" value="1"/>
</dbReference>
<dbReference type="GO" id="GO:0006887">
    <property type="term" value="P:exocytosis"/>
    <property type="evidence" value="ECO:0007669"/>
    <property type="project" value="TreeGrafter"/>
</dbReference>
<evidence type="ECO:0000256" key="1">
    <source>
        <dbReference type="ARBA" id="ARBA00023054"/>
    </source>
</evidence>
<dbReference type="GO" id="GO:0051286">
    <property type="term" value="C:cell tip"/>
    <property type="evidence" value="ECO:0007669"/>
    <property type="project" value="TreeGrafter"/>
</dbReference>
<protein>
    <submittedName>
        <fullName evidence="4">Guanine nucleotide exchange factor for Rab3A</fullName>
    </submittedName>
</protein>
<dbReference type="EMBL" id="CAIF01000211">
    <property type="protein sequence ID" value="CCH45781.1"/>
    <property type="molecule type" value="Genomic_DNA"/>
</dbReference>
<dbReference type="STRING" id="1206466.K0KRQ8"/>
<dbReference type="Pfam" id="PF25555">
    <property type="entry name" value="RAB3A-like_C"/>
    <property type="match status" value="1"/>
</dbReference>
<gene>
    <name evidence="4" type="ORF">BN7_5367</name>
</gene>
<dbReference type="PANTHER" id="PTHR14430">
    <property type="entry name" value="RABIN3-RELATED"/>
    <property type="match status" value="1"/>
</dbReference>
<dbReference type="InterPro" id="IPR009449">
    <property type="entry name" value="Sec2_N"/>
</dbReference>
<evidence type="ECO:0000313" key="5">
    <source>
        <dbReference type="Proteomes" id="UP000009328"/>
    </source>
</evidence>